<organism evidence="1 2">
    <name type="scientific">Reticulibacter mediterranei</name>
    <dbReference type="NCBI Taxonomy" id="2778369"/>
    <lineage>
        <taxon>Bacteria</taxon>
        <taxon>Bacillati</taxon>
        <taxon>Chloroflexota</taxon>
        <taxon>Ktedonobacteria</taxon>
        <taxon>Ktedonobacterales</taxon>
        <taxon>Reticulibacteraceae</taxon>
        <taxon>Reticulibacter</taxon>
    </lineage>
</organism>
<sequence>MNYIADIPNSLFHAATRNQLAERTISLHAAGRTMADIVISMLAPDGDREAKLASIASQVALVYRPMLKELVAIYITPPDHFARGMVTQSTIMGSPLNRTGEVVYEYLAGEFDHPFLLELLHEIWHDAGVEATSGVLLGIEATIAATLTWQVGVTIALYFLYGEAWIGAKQQTAEQARVLTGLPSPEMQERVNLTSIFQHVPQVREKALTALAQRIYQMKKATHSIGKDTMLSIFREEGIPYDLIEEALSRNR</sequence>
<dbReference type="Proteomes" id="UP000597444">
    <property type="component" value="Unassembled WGS sequence"/>
</dbReference>
<protein>
    <submittedName>
        <fullName evidence="1">Uncharacterized protein</fullName>
    </submittedName>
</protein>
<name>A0A8J3N3J2_9CHLR</name>
<dbReference type="EMBL" id="BNJK01000001">
    <property type="protein sequence ID" value="GHO94418.1"/>
    <property type="molecule type" value="Genomic_DNA"/>
</dbReference>
<reference evidence="1" key="1">
    <citation type="submission" date="2020-10" db="EMBL/GenBank/DDBJ databases">
        <title>Taxonomic study of unclassified bacteria belonging to the class Ktedonobacteria.</title>
        <authorList>
            <person name="Yabe S."/>
            <person name="Wang C.M."/>
            <person name="Zheng Y."/>
            <person name="Sakai Y."/>
            <person name="Cavaletti L."/>
            <person name="Monciardini P."/>
            <person name="Donadio S."/>
        </authorList>
    </citation>
    <scope>NUCLEOTIDE SEQUENCE</scope>
    <source>
        <strain evidence="1">ID150040</strain>
    </source>
</reference>
<accession>A0A8J3N3J2</accession>
<proteinExistence type="predicted"/>
<dbReference type="RefSeq" id="WP_220205159.1">
    <property type="nucleotide sequence ID" value="NZ_BNJK01000001.1"/>
</dbReference>
<dbReference type="AlphaFoldDB" id="A0A8J3N3J2"/>
<evidence type="ECO:0000313" key="2">
    <source>
        <dbReference type="Proteomes" id="UP000597444"/>
    </source>
</evidence>
<comment type="caution">
    <text evidence="1">The sequence shown here is derived from an EMBL/GenBank/DDBJ whole genome shotgun (WGS) entry which is preliminary data.</text>
</comment>
<gene>
    <name evidence="1" type="ORF">KSF_044660</name>
</gene>
<keyword evidence="2" id="KW-1185">Reference proteome</keyword>
<evidence type="ECO:0000313" key="1">
    <source>
        <dbReference type="EMBL" id="GHO94418.1"/>
    </source>
</evidence>